<feature type="domain" description="G-protein coupled receptors family 1 profile" evidence="7">
    <location>
        <begin position="47"/>
        <end position="357"/>
    </location>
</feature>
<evidence type="ECO:0000256" key="5">
    <source>
        <dbReference type="ARBA" id="ARBA00023136"/>
    </source>
</evidence>
<dbReference type="InterPro" id="IPR000276">
    <property type="entry name" value="GPCR_Rhodpsn"/>
</dbReference>
<proteinExistence type="inferred from homology"/>
<evidence type="ECO:0000259" key="7">
    <source>
        <dbReference type="PROSITE" id="PS50262"/>
    </source>
</evidence>
<feature type="transmembrane region" description="Helical" evidence="6">
    <location>
        <begin position="322"/>
        <end position="345"/>
    </location>
</feature>
<evidence type="ECO:0000256" key="4">
    <source>
        <dbReference type="ARBA" id="ARBA00022989"/>
    </source>
</evidence>
<dbReference type="GO" id="GO:0016020">
    <property type="term" value="C:membrane"/>
    <property type="evidence" value="ECO:0007669"/>
    <property type="project" value="UniProtKB-SubCell"/>
</dbReference>
<keyword evidence="5 6" id="KW-0472">Membrane</keyword>
<evidence type="ECO:0000256" key="2">
    <source>
        <dbReference type="ARBA" id="ARBA00010663"/>
    </source>
</evidence>
<dbReference type="EMBL" id="VCGU01000002">
    <property type="protein sequence ID" value="TRY79518.1"/>
    <property type="molecule type" value="Genomic_DNA"/>
</dbReference>
<dbReference type="PANTHER" id="PTHR46641">
    <property type="entry name" value="FMRFAMIDE RECEPTOR-RELATED"/>
    <property type="match status" value="1"/>
</dbReference>
<keyword evidence="9" id="KW-1185">Reference proteome</keyword>
<evidence type="ECO:0000256" key="1">
    <source>
        <dbReference type="ARBA" id="ARBA00004370"/>
    </source>
</evidence>
<feature type="transmembrane region" description="Helical" evidence="6">
    <location>
        <begin position="38"/>
        <end position="57"/>
    </location>
</feature>
<dbReference type="STRING" id="6832.A0A553PPA4"/>
<organism evidence="8 9">
    <name type="scientific">Tigriopus californicus</name>
    <name type="common">Marine copepod</name>
    <dbReference type="NCBI Taxonomy" id="6832"/>
    <lineage>
        <taxon>Eukaryota</taxon>
        <taxon>Metazoa</taxon>
        <taxon>Ecdysozoa</taxon>
        <taxon>Arthropoda</taxon>
        <taxon>Crustacea</taxon>
        <taxon>Multicrustacea</taxon>
        <taxon>Hexanauplia</taxon>
        <taxon>Copepoda</taxon>
        <taxon>Harpacticoida</taxon>
        <taxon>Harpacticidae</taxon>
        <taxon>Tigriopus</taxon>
    </lineage>
</organism>
<evidence type="ECO:0000313" key="9">
    <source>
        <dbReference type="Proteomes" id="UP000318571"/>
    </source>
</evidence>
<sequence>MFDNMTSEVGGPPNSTYSYADQKWIEGARFFVEGVTQLIVGIIGLVGNMLSIAVLCRRDMDLKPMFRQILVTLISFDIGCIIFNLLLFSLPLLSNSYSEGVFPYIVPVVLPFAQISLTGSIYCTLAVAIERYVSVCHPLRTPSDCTGTLSIIGLIVFSVAINICRFLEFETTYEHRVSEKVARSIYCTLAVAIERYVSVCHPLRTPSDCTGTLSIIGLIVFSVAINICRFLEFETTYEHRVQRVWDENKNQSDTINVTYAMASTTELRSDLVYSQITMVTMLLIGGIIPLVVLTFLNTRIYIAIRTRTQRLLTMSSKQRRDFDVAAVLVGIILVFIVCHSFKFFVNCYEVYMSYVGK</sequence>
<evidence type="ECO:0000313" key="8">
    <source>
        <dbReference type="EMBL" id="TRY79518.1"/>
    </source>
</evidence>
<name>A0A553PPA4_TIGCA</name>
<dbReference type="Gene3D" id="1.20.1070.10">
    <property type="entry name" value="Rhodopsin 7-helix transmembrane proteins"/>
    <property type="match status" value="2"/>
</dbReference>
<feature type="transmembrane region" description="Helical" evidence="6">
    <location>
        <begin position="69"/>
        <end position="92"/>
    </location>
</feature>
<evidence type="ECO:0000256" key="3">
    <source>
        <dbReference type="ARBA" id="ARBA00022692"/>
    </source>
</evidence>
<feature type="transmembrane region" description="Helical" evidence="6">
    <location>
        <begin position="149"/>
        <end position="169"/>
    </location>
</feature>
<dbReference type="PANTHER" id="PTHR46641:SF2">
    <property type="entry name" value="FMRFAMIDE RECEPTOR"/>
    <property type="match status" value="1"/>
</dbReference>
<dbReference type="Pfam" id="PF00001">
    <property type="entry name" value="7tm_1"/>
    <property type="match status" value="1"/>
</dbReference>
<dbReference type="InterPro" id="IPR052954">
    <property type="entry name" value="GPCR-Ligand_Int"/>
</dbReference>
<keyword evidence="4 6" id="KW-1133">Transmembrane helix</keyword>
<feature type="transmembrane region" description="Helical" evidence="6">
    <location>
        <begin position="276"/>
        <end position="302"/>
    </location>
</feature>
<protein>
    <recommendedName>
        <fullName evidence="7">G-protein coupled receptors family 1 profile domain-containing protein</fullName>
    </recommendedName>
</protein>
<dbReference type="Proteomes" id="UP000318571">
    <property type="component" value="Chromosome 6"/>
</dbReference>
<keyword evidence="3 6" id="KW-0812">Transmembrane</keyword>
<dbReference type="PROSITE" id="PS50262">
    <property type="entry name" value="G_PROTEIN_RECEP_F1_2"/>
    <property type="match status" value="1"/>
</dbReference>
<feature type="transmembrane region" description="Helical" evidence="6">
    <location>
        <begin position="209"/>
        <end position="227"/>
    </location>
</feature>
<dbReference type="PRINTS" id="PR00237">
    <property type="entry name" value="GPCRRHODOPSN"/>
</dbReference>
<comment type="caution">
    <text evidence="8">The sequence shown here is derived from an EMBL/GenBank/DDBJ whole genome shotgun (WGS) entry which is preliminary data.</text>
</comment>
<comment type="similarity">
    <text evidence="2">Belongs to the G-protein coupled receptor 1 family.</text>
</comment>
<dbReference type="AlphaFoldDB" id="A0A553PPA4"/>
<dbReference type="SUPFAM" id="SSF81321">
    <property type="entry name" value="Family A G protein-coupled receptor-like"/>
    <property type="match status" value="2"/>
</dbReference>
<dbReference type="InterPro" id="IPR017452">
    <property type="entry name" value="GPCR_Rhodpsn_7TM"/>
</dbReference>
<feature type="transmembrane region" description="Helical" evidence="6">
    <location>
        <begin position="104"/>
        <end position="129"/>
    </location>
</feature>
<comment type="subcellular location">
    <subcellularLocation>
        <location evidence="1">Membrane</location>
    </subcellularLocation>
</comment>
<accession>A0A553PPA4</accession>
<evidence type="ECO:0000256" key="6">
    <source>
        <dbReference type="SAM" id="Phobius"/>
    </source>
</evidence>
<gene>
    <name evidence="8" type="ORF">TCAL_11677</name>
</gene>
<reference evidence="8 9" key="1">
    <citation type="journal article" date="2018" name="Nat. Ecol. Evol.">
        <title>Genomic signatures of mitonuclear coevolution across populations of Tigriopus californicus.</title>
        <authorList>
            <person name="Barreto F.S."/>
            <person name="Watson E.T."/>
            <person name="Lima T.G."/>
            <person name="Willett C.S."/>
            <person name="Edmands S."/>
            <person name="Li W."/>
            <person name="Burton R.S."/>
        </authorList>
    </citation>
    <scope>NUCLEOTIDE SEQUENCE [LARGE SCALE GENOMIC DNA]</scope>
    <source>
        <strain evidence="8 9">San Diego</strain>
    </source>
</reference>
<dbReference type="GO" id="GO:0004930">
    <property type="term" value="F:G protein-coupled receptor activity"/>
    <property type="evidence" value="ECO:0007669"/>
    <property type="project" value="InterPro"/>
</dbReference>